<dbReference type="Pfam" id="PF00472">
    <property type="entry name" value="RF-1"/>
    <property type="match status" value="1"/>
</dbReference>
<dbReference type="Pfam" id="PF03462">
    <property type="entry name" value="PCRF"/>
    <property type="match status" value="1"/>
</dbReference>
<feature type="coiled-coil region" evidence="9">
    <location>
        <begin position="52"/>
        <end position="98"/>
    </location>
</feature>
<keyword evidence="5 8" id="KW-0963">Cytoplasm</keyword>
<dbReference type="InterPro" id="IPR004373">
    <property type="entry name" value="RF-1"/>
</dbReference>
<evidence type="ECO:0000256" key="8">
    <source>
        <dbReference type="HAMAP-Rule" id="MF_00093"/>
    </source>
</evidence>
<dbReference type="SUPFAM" id="SSF75620">
    <property type="entry name" value="Release factor"/>
    <property type="match status" value="1"/>
</dbReference>
<dbReference type="eggNOG" id="COG0216">
    <property type="taxonomic scope" value="Bacteria"/>
</dbReference>
<dbReference type="NCBIfam" id="NF001859">
    <property type="entry name" value="PRK00591.1"/>
    <property type="match status" value="1"/>
</dbReference>
<dbReference type="GO" id="GO:0016149">
    <property type="term" value="F:translation release factor activity, codon specific"/>
    <property type="evidence" value="ECO:0007669"/>
    <property type="project" value="UniProtKB-UniRule"/>
</dbReference>
<reference evidence="12" key="1">
    <citation type="submission" date="2016-10" db="EMBL/GenBank/DDBJ databases">
        <authorList>
            <person name="Varghese N."/>
        </authorList>
    </citation>
    <scope>NUCLEOTIDE SEQUENCE [LARGE SCALE GENOMIC DNA]</scope>
    <source>
        <strain evidence="12">DSM 17980</strain>
    </source>
</reference>
<comment type="similarity">
    <text evidence="3 8">Belongs to the prokaryotic/mitochondrial release factor family.</text>
</comment>
<dbReference type="AlphaFoldDB" id="A0A1I7HTT8"/>
<feature type="domain" description="Peptide chain release factor" evidence="10">
    <location>
        <begin position="67"/>
        <end position="181"/>
    </location>
</feature>
<dbReference type="Gene3D" id="6.10.140.1950">
    <property type="match status" value="1"/>
</dbReference>
<evidence type="ECO:0000256" key="1">
    <source>
        <dbReference type="ARBA" id="ARBA00002986"/>
    </source>
</evidence>
<comment type="function">
    <text evidence="1 8">Peptide chain release factor 1 directs the termination of translation in response to the peptide chain termination codons UAG and UAA.</text>
</comment>
<comment type="PTM">
    <text evidence="8">Methylated by PrmC. Methylation increases the termination efficiency of RF1.</text>
</comment>
<keyword evidence="9" id="KW-0175">Coiled coil</keyword>
<dbReference type="HAMAP" id="MF_00093">
    <property type="entry name" value="Rel_fac_1"/>
    <property type="match status" value="1"/>
</dbReference>
<evidence type="ECO:0000256" key="6">
    <source>
        <dbReference type="ARBA" id="ARBA00022917"/>
    </source>
</evidence>
<dbReference type="Gene3D" id="3.30.70.1660">
    <property type="match status" value="1"/>
</dbReference>
<dbReference type="InterPro" id="IPR050057">
    <property type="entry name" value="Prokaryotic/Mito_RF"/>
</dbReference>
<dbReference type="FunFam" id="3.30.160.20:FF:000004">
    <property type="entry name" value="Peptide chain release factor 1"/>
    <property type="match status" value="1"/>
</dbReference>
<feature type="modified residue" description="N5-methylglutamine" evidence="8">
    <location>
        <position position="237"/>
    </location>
</feature>
<sequence length="360" mass="40992">MLETMFDKLEAIEARYRQLEDLLCQPEIVRDPDKLRVYSKEQSDLSETVEAYRSYKRVRQELQDAREMLQERLDEELRELVKSEIEDKTRQLEDLQHTLQILLLPKDPNDDKNVFLEVRAAAGGEEAALFAADLVRMYTRFAERHGWKVELIDAGYTDMGGLRQATLSIAGRGAYSQLKFESGTHRVQRVPVTESGGRIHTSTATVAVLPEVEDIQVEIHEKDLRIDTFCSTGPGGQSVNTTQSAVRITHLPTGIVVSCQDEKSQLKNREKAMKVLRARLYEKYQQEQQAELAANRRSQVGTGDRSERIRTYNFPQSRVTDHRIGLTLHRLEAVLDGDLDEIIQGLIVAERAQMLEAAEA</sequence>
<evidence type="ECO:0000256" key="3">
    <source>
        <dbReference type="ARBA" id="ARBA00010835"/>
    </source>
</evidence>
<dbReference type="PANTHER" id="PTHR43804">
    <property type="entry name" value="LD18447P"/>
    <property type="match status" value="1"/>
</dbReference>
<evidence type="ECO:0000256" key="2">
    <source>
        <dbReference type="ARBA" id="ARBA00004496"/>
    </source>
</evidence>
<gene>
    <name evidence="8" type="primary">prfA</name>
    <name evidence="11" type="ORF">SAMN05421543_105102</name>
</gene>
<dbReference type="NCBIfam" id="TIGR00019">
    <property type="entry name" value="prfA"/>
    <property type="match status" value="1"/>
</dbReference>
<dbReference type="Gene3D" id="3.30.160.20">
    <property type="match status" value="1"/>
</dbReference>
<dbReference type="GO" id="GO:0005829">
    <property type="term" value="C:cytosol"/>
    <property type="evidence" value="ECO:0007669"/>
    <property type="project" value="UniProtKB-ARBA"/>
</dbReference>
<dbReference type="InterPro" id="IPR000352">
    <property type="entry name" value="Pep_chain_release_fac_I"/>
</dbReference>
<proteinExistence type="inferred from homology"/>
<evidence type="ECO:0000313" key="12">
    <source>
        <dbReference type="Proteomes" id="UP000183508"/>
    </source>
</evidence>
<evidence type="ECO:0000256" key="9">
    <source>
        <dbReference type="SAM" id="Coils"/>
    </source>
</evidence>
<keyword evidence="12" id="KW-1185">Reference proteome</keyword>
<accession>A0A1I7HTT8</accession>
<evidence type="ECO:0000256" key="4">
    <source>
        <dbReference type="ARBA" id="ARBA00022481"/>
    </source>
</evidence>
<evidence type="ECO:0000313" key="11">
    <source>
        <dbReference type="EMBL" id="SFU64164.1"/>
    </source>
</evidence>
<dbReference type="InterPro" id="IPR045853">
    <property type="entry name" value="Pep_chain_release_fac_I_sf"/>
</dbReference>
<evidence type="ECO:0000256" key="5">
    <source>
        <dbReference type="ARBA" id="ARBA00022490"/>
    </source>
</evidence>
<dbReference type="InterPro" id="IPR005139">
    <property type="entry name" value="PCRF"/>
</dbReference>
<dbReference type="Proteomes" id="UP000183508">
    <property type="component" value="Unassembled WGS sequence"/>
</dbReference>
<dbReference type="SMART" id="SM00937">
    <property type="entry name" value="PCRF"/>
    <property type="match status" value="1"/>
</dbReference>
<dbReference type="FunFam" id="3.30.70.1660:FF:000004">
    <property type="entry name" value="Peptide chain release factor 1"/>
    <property type="match status" value="1"/>
</dbReference>
<dbReference type="PANTHER" id="PTHR43804:SF7">
    <property type="entry name" value="LD18447P"/>
    <property type="match status" value="1"/>
</dbReference>
<dbReference type="EMBL" id="FPBV01000005">
    <property type="protein sequence ID" value="SFU64164.1"/>
    <property type="molecule type" value="Genomic_DNA"/>
</dbReference>
<evidence type="ECO:0000259" key="10">
    <source>
        <dbReference type="SMART" id="SM00937"/>
    </source>
</evidence>
<protein>
    <recommendedName>
        <fullName evidence="7 8">Peptide chain release factor 1</fullName>
        <shortName evidence="8">RF-1</shortName>
    </recommendedName>
</protein>
<evidence type="ECO:0000256" key="7">
    <source>
        <dbReference type="ARBA" id="ARBA00050039"/>
    </source>
</evidence>
<organism evidence="11 12">
    <name type="scientific">Alicyclobacillus macrosporangiidus</name>
    <dbReference type="NCBI Taxonomy" id="392015"/>
    <lineage>
        <taxon>Bacteria</taxon>
        <taxon>Bacillati</taxon>
        <taxon>Bacillota</taxon>
        <taxon>Bacilli</taxon>
        <taxon>Bacillales</taxon>
        <taxon>Alicyclobacillaceae</taxon>
        <taxon>Alicyclobacillus</taxon>
    </lineage>
</organism>
<dbReference type="FunFam" id="3.30.70.1660:FF:000002">
    <property type="entry name" value="Peptide chain release factor 1"/>
    <property type="match status" value="1"/>
</dbReference>
<dbReference type="STRING" id="392015.SAMN05421543_105102"/>
<comment type="subcellular location">
    <subcellularLocation>
        <location evidence="2 8">Cytoplasm</location>
    </subcellularLocation>
</comment>
<keyword evidence="4 8" id="KW-0488">Methylation</keyword>
<keyword evidence="6 8" id="KW-0648">Protein biosynthesis</keyword>
<name>A0A1I7HTT8_9BACL</name>